<organism evidence="1 2">
    <name type="scientific">Olea europaea subsp. europaea</name>
    <dbReference type="NCBI Taxonomy" id="158383"/>
    <lineage>
        <taxon>Eukaryota</taxon>
        <taxon>Viridiplantae</taxon>
        <taxon>Streptophyta</taxon>
        <taxon>Embryophyta</taxon>
        <taxon>Tracheophyta</taxon>
        <taxon>Spermatophyta</taxon>
        <taxon>Magnoliopsida</taxon>
        <taxon>eudicotyledons</taxon>
        <taxon>Gunneridae</taxon>
        <taxon>Pentapetalae</taxon>
        <taxon>asterids</taxon>
        <taxon>lamiids</taxon>
        <taxon>Lamiales</taxon>
        <taxon>Oleaceae</taxon>
        <taxon>Oleeae</taxon>
        <taxon>Olea</taxon>
    </lineage>
</organism>
<dbReference type="Gramene" id="OE9A054609T1">
    <property type="protein sequence ID" value="OE9A054609C1"/>
    <property type="gene ID" value="OE9A054609"/>
</dbReference>
<comment type="caution">
    <text evidence="1">The sequence shown here is derived from an EMBL/GenBank/DDBJ whole genome shotgun (WGS) entry which is preliminary data.</text>
</comment>
<evidence type="ECO:0000313" key="1">
    <source>
        <dbReference type="EMBL" id="CAA3006435.1"/>
    </source>
</evidence>
<proteinExistence type="predicted"/>
<evidence type="ECO:0000313" key="2">
    <source>
        <dbReference type="Proteomes" id="UP000594638"/>
    </source>
</evidence>
<dbReference type="AlphaFoldDB" id="A0A8S0TKV3"/>
<keyword evidence="2" id="KW-1185">Reference proteome</keyword>
<protein>
    <submittedName>
        <fullName evidence="1">Uncharacterized protein</fullName>
    </submittedName>
</protein>
<name>A0A8S0TKV3_OLEEU</name>
<dbReference type="Proteomes" id="UP000594638">
    <property type="component" value="Unassembled WGS sequence"/>
</dbReference>
<gene>
    <name evidence="1" type="ORF">OLEA9_A054609</name>
</gene>
<reference evidence="1 2" key="1">
    <citation type="submission" date="2019-12" db="EMBL/GenBank/DDBJ databases">
        <authorList>
            <person name="Alioto T."/>
            <person name="Alioto T."/>
            <person name="Gomez Garrido J."/>
        </authorList>
    </citation>
    <scope>NUCLEOTIDE SEQUENCE [LARGE SCALE GENOMIC DNA]</scope>
</reference>
<accession>A0A8S0TKV3</accession>
<sequence>MASLGAPQLAACAPRTHALAGRKFRFLLRAAAALASQHADDDDDDDDDDDP</sequence>
<dbReference type="EMBL" id="CACTIH010007260">
    <property type="protein sequence ID" value="CAA3006435.1"/>
    <property type="molecule type" value="Genomic_DNA"/>
</dbReference>